<dbReference type="InterPro" id="IPR009078">
    <property type="entry name" value="Ferritin-like_SF"/>
</dbReference>
<dbReference type="SUPFAM" id="SSF47240">
    <property type="entry name" value="Ferritin-like"/>
    <property type="match status" value="1"/>
</dbReference>
<reference evidence="1 2" key="1">
    <citation type="submission" date="2022-12" db="EMBL/GenBank/DDBJ databases">
        <title>Chitinophagaceae gen. sp. nov., a new member of the family Chitinophagaceae, isolated from soil in a chemical factory.</title>
        <authorList>
            <person name="Ke Z."/>
        </authorList>
    </citation>
    <scope>NUCLEOTIDE SEQUENCE [LARGE SCALE GENOMIC DNA]</scope>
    <source>
        <strain evidence="1 2">LY-5</strain>
    </source>
</reference>
<dbReference type="InterPro" id="IPR007814">
    <property type="entry name" value="PaaA_PaaC"/>
</dbReference>
<dbReference type="RefSeq" id="WP_407030464.1">
    <property type="nucleotide sequence ID" value="NZ_JAQGEF010000004.1"/>
</dbReference>
<dbReference type="GO" id="GO:0097266">
    <property type="term" value="F:phenylacetyl-CoA 1,2-epoxidase activity"/>
    <property type="evidence" value="ECO:0007669"/>
    <property type="project" value="UniProtKB-EC"/>
</dbReference>
<sequence>MFANDYNDSVNLLLFLADTNLIMSQRLAEWCGKGPTLELDIALTNIALDYLGQGRLFYQQAASEISGVTSEDSLAYFRDADQYLNLQLSELPNGHWGQTVLKVYLLAEWQQIVYSRLLALSDEQFLKKAASKAIKETKYHLQWSSQWMLRLSNGTDESFSKMQQAINHIWPYVHELKQVPSYAENVLSQLQLEEQFSKNVSATLDQTKLVLPAHFVFNAKGMYGIHTEQLSYILAEMQVIQRNHPNLTW</sequence>
<dbReference type="PANTHER" id="PTHR30458">
    <property type="entry name" value="PHENYLACETIC ACID DEGRADATION PROTEIN PAA"/>
    <property type="match status" value="1"/>
</dbReference>
<dbReference type="InterPro" id="IPR012347">
    <property type="entry name" value="Ferritin-like"/>
</dbReference>
<dbReference type="EMBL" id="JAQGEF010000004">
    <property type="protein sequence ID" value="MDA3614138.1"/>
    <property type="molecule type" value="Genomic_DNA"/>
</dbReference>
<keyword evidence="1" id="KW-0560">Oxidoreductase</keyword>
<dbReference type="InterPro" id="IPR011882">
    <property type="entry name" value="PaaC"/>
</dbReference>
<gene>
    <name evidence="1" type="primary">paaC</name>
    <name evidence="1" type="ORF">O3P16_04925</name>
</gene>
<organism evidence="1 2">
    <name type="scientific">Polluticaenibacter yanchengensis</name>
    <dbReference type="NCBI Taxonomy" id="3014562"/>
    <lineage>
        <taxon>Bacteria</taxon>
        <taxon>Pseudomonadati</taxon>
        <taxon>Bacteroidota</taxon>
        <taxon>Chitinophagia</taxon>
        <taxon>Chitinophagales</taxon>
        <taxon>Chitinophagaceae</taxon>
        <taxon>Polluticaenibacter</taxon>
    </lineage>
</organism>
<keyword evidence="2" id="KW-1185">Reference proteome</keyword>
<proteinExistence type="predicted"/>
<evidence type="ECO:0000313" key="2">
    <source>
        <dbReference type="Proteomes" id="UP001210231"/>
    </source>
</evidence>
<dbReference type="NCBIfam" id="TIGR02158">
    <property type="entry name" value="PA_CoA_Oxy3"/>
    <property type="match status" value="1"/>
</dbReference>
<name>A0ABT4UH89_9BACT</name>
<dbReference type="Proteomes" id="UP001210231">
    <property type="component" value="Unassembled WGS sequence"/>
</dbReference>
<dbReference type="EC" id="1.14.13.149" evidence="1"/>
<dbReference type="InterPro" id="IPR052703">
    <property type="entry name" value="Aromatic_CoA_ox/epox"/>
</dbReference>
<protein>
    <submittedName>
        <fullName evidence="1">Phenylacetate-CoA oxygenase subunit PaaC</fullName>
        <ecNumber evidence="1">1.14.13.149</ecNumber>
    </submittedName>
</protein>
<evidence type="ECO:0000313" key="1">
    <source>
        <dbReference type="EMBL" id="MDA3614138.1"/>
    </source>
</evidence>
<dbReference type="Gene3D" id="1.20.1260.10">
    <property type="match status" value="1"/>
</dbReference>
<accession>A0ABT4UH89</accession>
<comment type="caution">
    <text evidence="1">The sequence shown here is derived from an EMBL/GenBank/DDBJ whole genome shotgun (WGS) entry which is preliminary data.</text>
</comment>
<dbReference type="Pfam" id="PF05138">
    <property type="entry name" value="PaaA_PaaC"/>
    <property type="match status" value="1"/>
</dbReference>
<dbReference type="PANTHER" id="PTHR30458:SF0">
    <property type="entry name" value="1,2-PHENYLACETYL-COA EPOXIDASE, SUBUNIT C"/>
    <property type="match status" value="1"/>
</dbReference>